<evidence type="ECO:0000256" key="1">
    <source>
        <dbReference type="ARBA" id="ARBA00004571"/>
    </source>
</evidence>
<dbReference type="RefSeq" id="WP_007343600.1">
    <property type="nucleotide sequence ID" value="NZ_GL878494.1"/>
</dbReference>
<evidence type="ECO:0000313" key="16">
    <source>
        <dbReference type="EMBL" id="EGF08287.1"/>
    </source>
</evidence>
<dbReference type="GO" id="GO:0009279">
    <property type="term" value="C:cell outer membrane"/>
    <property type="evidence" value="ECO:0007669"/>
    <property type="project" value="UniProtKB-SubCell"/>
</dbReference>
<feature type="signal peptide" evidence="13">
    <location>
        <begin position="1"/>
        <end position="31"/>
    </location>
</feature>
<dbReference type="InterPro" id="IPR012910">
    <property type="entry name" value="Plug_dom"/>
</dbReference>
<dbReference type="PANTHER" id="PTHR32552:SF74">
    <property type="entry name" value="HYDROXAMATE SIDEROPHORE RECEPTOR FHUE"/>
    <property type="match status" value="1"/>
</dbReference>
<keyword evidence="7 10" id="KW-0472">Membrane</keyword>
<keyword evidence="4 10" id="KW-1134">Transmembrane beta strand</keyword>
<sequence>MKNRFDFKLNTAALTVSLACLAAAHAENAPAEPGSAENALETVHVKGKSKSGRTENTGSYTTGSMSTATGMKISAKDTPQSVSVITRRQLDDKAISTLESAMKNTTGVNVVRDSGLQTRFLSRGFYVDQIGEDGITNNVAGRSGYTAKIDTSPSTDLAVYDHIEVVRGATGLTQSNSEPGGTINLIRKKPTANFQHSGELTADQRGSVRLGLDVSGSLNAEKTLRGRLVGVGERKNSFKDRVWGKKHMLYGVIDSNIGENSVFTLGGLYQQSKEVPDFAGVILPCQNQKVAMFVADPACKDPVTLPRNTWLGADWSRMKADKYNIFSSFKHIFDNGWELKAEAAYTRSKTDAKVGQFFLRNEHAAGLSGADADSFRTEKGEEIPFEPKDKALEKLKEYREQAQREYDTAKDDYLKNKFDNAAFGKFRAGRLVQREEEYQQCIRDGGFFCFRNDPGEAFDKGEYVEIELKKLGLYNNASQRFRNGLYDFAFNRRSTFNRKYNYMPMRYTKDDAQYGFKLDLTGQYGLLGRSHDFYVGYSYKKERVHSTYLEIYQNKYYPKPFTGGTHYAYYRTCIPAPEGSELSPFDTDQRQPDWDKYSEKGNVKIYEPGCKDAVITKTVPKLDANGKPIFRVDPDTGRRVPVVEDVLKRDANGNLIQARDPNTGELLWTGWNGDVPVWETEKIPDDHVSAKYNYAKYLNTNKTHSLTASTRFNATSRLHLLGGLHYTRYETGQSKEMPVFYGEPESQFSTESNRKADKDHYTTKLASHKFTPYAGITYDLTPNQSVYASYTRIFKQQDNVDVTHKTALPPLIGTNYEIGWKAAFFRGRLNAAVALFNLEQKNRTVTDFGYVPGDNGRQGYFQTIARPIGRVVSRGAEIELAGEVSENLKISAGYTYNKSKYKNAAEVNAERLQKNTSADPYNFSNFTPVHMFRLSASYRIPNTRLTLGGGVSAQSKVSSLYNIKQGGYALVDGHVQYEINDHAKLSLIGTNLTDRTYFENNYNRTRGQNNFYGEPRTLSLKLDWKF</sequence>
<proteinExistence type="inferred from homology"/>
<protein>
    <recommendedName>
        <fullName evidence="18">TonB-dependent siderophore receptor</fullName>
    </recommendedName>
</protein>
<comment type="similarity">
    <text evidence="2 10 11">Belongs to the TonB-dependent receptor family.</text>
</comment>
<keyword evidence="17" id="KW-1185">Reference proteome</keyword>
<organism evidence="16 17">
    <name type="scientific">Neisseria bacilliformis ATCC BAA-1200</name>
    <dbReference type="NCBI Taxonomy" id="888742"/>
    <lineage>
        <taxon>Bacteria</taxon>
        <taxon>Pseudomonadati</taxon>
        <taxon>Pseudomonadota</taxon>
        <taxon>Betaproteobacteria</taxon>
        <taxon>Neisseriales</taxon>
        <taxon>Neisseriaceae</taxon>
        <taxon>Neisseria</taxon>
    </lineage>
</organism>
<reference evidence="16 17" key="1">
    <citation type="submission" date="2011-02" db="EMBL/GenBank/DDBJ databases">
        <authorList>
            <person name="Muzny D."/>
            <person name="Qin X."/>
            <person name="Deng J."/>
            <person name="Jiang H."/>
            <person name="Liu Y."/>
            <person name="Qu J."/>
            <person name="Song X.-Z."/>
            <person name="Zhang L."/>
            <person name="Thornton R."/>
            <person name="Coyle M."/>
            <person name="Francisco L."/>
            <person name="Jackson L."/>
            <person name="Javaid M."/>
            <person name="Korchina V."/>
            <person name="Kovar C."/>
            <person name="Mata R."/>
            <person name="Mathew T."/>
            <person name="Ngo R."/>
            <person name="Nguyen L."/>
            <person name="Nguyen N."/>
            <person name="Okwuonu G."/>
            <person name="Ongeri F."/>
            <person name="Pham C."/>
            <person name="Simmons D."/>
            <person name="Wilczek-Boney K."/>
            <person name="Hale W."/>
            <person name="Jakkamsetti A."/>
            <person name="Pham P."/>
            <person name="Ruth R."/>
            <person name="San Lucas F."/>
            <person name="Warren J."/>
            <person name="Zhang J."/>
            <person name="Zhao Z."/>
            <person name="Zhou C."/>
            <person name="Zhu D."/>
            <person name="Lee S."/>
            <person name="Bess C."/>
            <person name="Blankenburg K."/>
            <person name="Forbes L."/>
            <person name="Fu Q."/>
            <person name="Gubbala S."/>
            <person name="Hirani K."/>
            <person name="Jayaseelan J.C."/>
            <person name="Lara F."/>
            <person name="Munidasa M."/>
            <person name="Palculict T."/>
            <person name="Patil S."/>
            <person name="Pu L.-L."/>
            <person name="Saada N."/>
            <person name="Tang L."/>
            <person name="Weissenberger G."/>
            <person name="Zhu Y."/>
            <person name="Hemphill L."/>
            <person name="Shang Y."/>
            <person name="Youmans B."/>
            <person name="Ayvaz T."/>
            <person name="Ross M."/>
            <person name="Santibanez J."/>
            <person name="Aqrawi P."/>
            <person name="Gross S."/>
            <person name="Joshi V."/>
            <person name="Fowler G."/>
            <person name="Nazareth L."/>
            <person name="Reid J."/>
            <person name="Worley K."/>
            <person name="Petrosino J."/>
            <person name="Highlander S."/>
            <person name="Gibbs R."/>
        </authorList>
    </citation>
    <scope>NUCLEOTIDE SEQUENCE [LARGE SCALE GENOMIC DNA]</scope>
    <source>
        <strain evidence="16 17">ATCC BAA-1200</strain>
    </source>
</reference>
<dbReference type="Pfam" id="PF07715">
    <property type="entry name" value="Plug"/>
    <property type="match status" value="1"/>
</dbReference>
<feature type="domain" description="TonB-dependent receptor plug" evidence="15">
    <location>
        <begin position="75"/>
        <end position="182"/>
    </location>
</feature>
<keyword evidence="13" id="KW-0732">Signal</keyword>
<dbReference type="AlphaFoldDB" id="F2BFT8"/>
<evidence type="ECO:0000256" key="9">
    <source>
        <dbReference type="ARBA" id="ARBA00023237"/>
    </source>
</evidence>
<evidence type="ECO:0000256" key="8">
    <source>
        <dbReference type="ARBA" id="ARBA00023170"/>
    </source>
</evidence>
<evidence type="ECO:0000256" key="13">
    <source>
        <dbReference type="SAM" id="SignalP"/>
    </source>
</evidence>
<feature type="region of interest" description="Disordered" evidence="12">
    <location>
        <begin position="43"/>
        <end position="66"/>
    </location>
</feature>
<feature type="compositionally biased region" description="Polar residues" evidence="12">
    <location>
        <begin position="54"/>
        <end position="66"/>
    </location>
</feature>
<evidence type="ECO:0000256" key="2">
    <source>
        <dbReference type="ARBA" id="ARBA00009810"/>
    </source>
</evidence>
<dbReference type="Pfam" id="PF00593">
    <property type="entry name" value="TonB_dep_Rec_b-barrel"/>
    <property type="match status" value="1"/>
</dbReference>
<evidence type="ECO:0008006" key="18">
    <source>
        <dbReference type="Google" id="ProtNLM"/>
    </source>
</evidence>
<dbReference type="InterPro" id="IPR039426">
    <property type="entry name" value="TonB-dep_rcpt-like"/>
</dbReference>
<evidence type="ECO:0000256" key="7">
    <source>
        <dbReference type="ARBA" id="ARBA00023136"/>
    </source>
</evidence>
<evidence type="ECO:0000256" key="12">
    <source>
        <dbReference type="SAM" id="MobiDB-lite"/>
    </source>
</evidence>
<keyword evidence="8" id="KW-0675">Receptor</keyword>
<keyword evidence="6 11" id="KW-0798">TonB box</keyword>
<keyword evidence="3 10" id="KW-0813">Transport</keyword>
<dbReference type="PROSITE" id="PS51257">
    <property type="entry name" value="PROKAR_LIPOPROTEIN"/>
    <property type="match status" value="1"/>
</dbReference>
<evidence type="ECO:0000256" key="3">
    <source>
        <dbReference type="ARBA" id="ARBA00022448"/>
    </source>
</evidence>
<gene>
    <name evidence="16" type="ORF">HMPREF9123_2595</name>
</gene>
<feature type="domain" description="TonB-dependent receptor-like beta-barrel" evidence="14">
    <location>
        <begin position="686"/>
        <end position="992"/>
    </location>
</feature>
<dbReference type="Gene3D" id="2.170.130.10">
    <property type="entry name" value="TonB-dependent receptor, plug domain"/>
    <property type="match status" value="1"/>
</dbReference>
<evidence type="ECO:0000256" key="5">
    <source>
        <dbReference type="ARBA" id="ARBA00022692"/>
    </source>
</evidence>
<feature type="chain" id="PRO_5003274257" description="TonB-dependent siderophore receptor" evidence="13">
    <location>
        <begin position="32"/>
        <end position="1026"/>
    </location>
</feature>
<dbReference type="Gene3D" id="2.40.170.20">
    <property type="entry name" value="TonB-dependent receptor, beta-barrel domain"/>
    <property type="match status" value="3"/>
</dbReference>
<keyword evidence="9 10" id="KW-0998">Cell outer membrane</keyword>
<dbReference type="Proteomes" id="UP000004105">
    <property type="component" value="Unassembled WGS sequence"/>
</dbReference>
<dbReference type="InterPro" id="IPR037066">
    <property type="entry name" value="Plug_dom_sf"/>
</dbReference>
<dbReference type="GO" id="GO:0015344">
    <property type="term" value="F:siderophore uptake transmembrane transporter activity"/>
    <property type="evidence" value="ECO:0007669"/>
    <property type="project" value="TreeGrafter"/>
</dbReference>
<dbReference type="PANTHER" id="PTHR32552">
    <property type="entry name" value="FERRICHROME IRON RECEPTOR-RELATED"/>
    <property type="match status" value="1"/>
</dbReference>
<comment type="subcellular location">
    <subcellularLocation>
        <location evidence="1 10">Cell outer membrane</location>
        <topology evidence="1 10">Multi-pass membrane protein</topology>
    </subcellularLocation>
</comment>
<evidence type="ECO:0000256" key="4">
    <source>
        <dbReference type="ARBA" id="ARBA00022452"/>
    </source>
</evidence>
<name>F2BFT8_9NEIS</name>
<accession>F2BFT8</accession>
<dbReference type="InterPro" id="IPR000531">
    <property type="entry name" value="Beta-barrel_TonB"/>
</dbReference>
<dbReference type="PROSITE" id="PS52016">
    <property type="entry name" value="TONB_DEPENDENT_REC_3"/>
    <property type="match status" value="1"/>
</dbReference>
<evidence type="ECO:0000313" key="17">
    <source>
        <dbReference type="Proteomes" id="UP000004105"/>
    </source>
</evidence>
<dbReference type="SUPFAM" id="SSF56935">
    <property type="entry name" value="Porins"/>
    <property type="match status" value="1"/>
</dbReference>
<evidence type="ECO:0000259" key="14">
    <source>
        <dbReference type="Pfam" id="PF00593"/>
    </source>
</evidence>
<comment type="caution">
    <text evidence="16">The sequence shown here is derived from an EMBL/GenBank/DDBJ whole genome shotgun (WGS) entry which is preliminary data.</text>
</comment>
<evidence type="ECO:0000256" key="6">
    <source>
        <dbReference type="ARBA" id="ARBA00023077"/>
    </source>
</evidence>
<dbReference type="EMBL" id="AFAY01000051">
    <property type="protein sequence ID" value="EGF08287.1"/>
    <property type="molecule type" value="Genomic_DNA"/>
</dbReference>
<dbReference type="InterPro" id="IPR036942">
    <property type="entry name" value="Beta-barrel_TonB_sf"/>
</dbReference>
<keyword evidence="5 10" id="KW-0812">Transmembrane</keyword>
<evidence type="ECO:0000256" key="10">
    <source>
        <dbReference type="PROSITE-ProRule" id="PRU01360"/>
    </source>
</evidence>
<dbReference type="HOGENOM" id="CLU_008287_9_3_4"/>
<dbReference type="STRING" id="267212.GCA_001063965_01913"/>
<evidence type="ECO:0000256" key="11">
    <source>
        <dbReference type="RuleBase" id="RU003357"/>
    </source>
</evidence>
<dbReference type="OrthoDB" id="174652at2"/>
<evidence type="ECO:0000259" key="15">
    <source>
        <dbReference type="Pfam" id="PF07715"/>
    </source>
</evidence>